<evidence type="ECO:0000313" key="3">
    <source>
        <dbReference type="Proteomes" id="UP000827092"/>
    </source>
</evidence>
<organism evidence="2 3">
    <name type="scientific">Oedothorax gibbosus</name>
    <dbReference type="NCBI Taxonomy" id="931172"/>
    <lineage>
        <taxon>Eukaryota</taxon>
        <taxon>Metazoa</taxon>
        <taxon>Ecdysozoa</taxon>
        <taxon>Arthropoda</taxon>
        <taxon>Chelicerata</taxon>
        <taxon>Arachnida</taxon>
        <taxon>Araneae</taxon>
        <taxon>Araneomorphae</taxon>
        <taxon>Entelegynae</taxon>
        <taxon>Araneoidea</taxon>
        <taxon>Linyphiidae</taxon>
        <taxon>Erigoninae</taxon>
        <taxon>Oedothorax</taxon>
    </lineage>
</organism>
<reference evidence="2 3" key="1">
    <citation type="journal article" date="2022" name="Nat. Ecol. Evol.">
        <title>A masculinizing supergene underlies an exaggerated male reproductive morph in a spider.</title>
        <authorList>
            <person name="Hendrickx F."/>
            <person name="De Corte Z."/>
            <person name="Sonet G."/>
            <person name="Van Belleghem S.M."/>
            <person name="Kostlbacher S."/>
            <person name="Vangestel C."/>
        </authorList>
    </citation>
    <scope>NUCLEOTIDE SEQUENCE [LARGE SCALE GENOMIC DNA]</scope>
    <source>
        <strain evidence="2">W744_W776</strain>
    </source>
</reference>
<evidence type="ECO:0000256" key="1">
    <source>
        <dbReference type="SAM" id="MobiDB-lite"/>
    </source>
</evidence>
<accession>A0AAV6TUI9</accession>
<gene>
    <name evidence="2" type="ORF">JTE90_019412</name>
</gene>
<feature type="region of interest" description="Disordered" evidence="1">
    <location>
        <begin position="171"/>
        <end position="202"/>
    </location>
</feature>
<protein>
    <submittedName>
        <fullName evidence="2">Uncharacterized protein</fullName>
    </submittedName>
</protein>
<sequence>MSSDYFKKLDFLTSIRLGEACSHIAALLFAVETTVKLGLNKPSCTSVACKWKAVVQKVKPCKVAEMSFSKPSLKKKRHCVYEEIVKVTKSCSEPDFSDEQVKSTGREIMAQMESSHLHTMFTDCDDTESADSGKEIEEPDVLLELTVQFIYKDVPIDGDLGSVTLNQEQTNLIEQESSPKANSGKTREKAALQHHILEESAK</sequence>
<comment type="caution">
    <text evidence="2">The sequence shown here is derived from an EMBL/GenBank/DDBJ whole genome shotgun (WGS) entry which is preliminary data.</text>
</comment>
<dbReference type="Proteomes" id="UP000827092">
    <property type="component" value="Unassembled WGS sequence"/>
</dbReference>
<keyword evidence="3" id="KW-1185">Reference proteome</keyword>
<feature type="compositionally biased region" description="Polar residues" evidence="1">
    <location>
        <begin position="171"/>
        <end position="184"/>
    </location>
</feature>
<dbReference type="AlphaFoldDB" id="A0AAV6TUI9"/>
<dbReference type="PANTHER" id="PTHR47526:SF3">
    <property type="entry name" value="PHD-TYPE DOMAIN-CONTAINING PROTEIN"/>
    <property type="match status" value="1"/>
</dbReference>
<proteinExistence type="predicted"/>
<feature type="compositionally biased region" description="Basic and acidic residues" evidence="1">
    <location>
        <begin position="185"/>
        <end position="202"/>
    </location>
</feature>
<evidence type="ECO:0000313" key="2">
    <source>
        <dbReference type="EMBL" id="KAG8175600.1"/>
    </source>
</evidence>
<dbReference type="EMBL" id="JAFNEN010000980">
    <property type="protein sequence ID" value="KAG8175600.1"/>
    <property type="molecule type" value="Genomic_DNA"/>
</dbReference>
<dbReference type="PANTHER" id="PTHR47526">
    <property type="entry name" value="ATP-DEPENDENT DNA HELICASE"/>
    <property type="match status" value="1"/>
</dbReference>
<name>A0AAV6TUI9_9ARAC</name>